<sequence length="65" mass="6539">MLLGSTSVAIEVTALFLAAQSRICFLEVGDDGSVALASVGGSTVVLTSGFSVRVIRLGSCGDTEC</sequence>
<dbReference type="Proteomes" id="UP000001075">
    <property type="component" value="Unassembled WGS sequence"/>
</dbReference>
<evidence type="ECO:0000313" key="2">
    <source>
        <dbReference type="Proteomes" id="UP000001075"/>
    </source>
</evidence>
<protein>
    <submittedName>
        <fullName evidence="1">Uncharacterized protein</fullName>
    </submittedName>
</protein>
<gene>
    <name evidence="1" type="ORF">I79_014778</name>
</gene>
<dbReference type="AlphaFoldDB" id="G3HV05"/>
<dbReference type="InParanoid" id="G3HV05"/>
<name>G3HV05_CRIGR</name>
<reference evidence="2" key="1">
    <citation type="journal article" date="2011" name="Nat. Biotechnol.">
        <title>The genomic sequence of the Chinese hamster ovary (CHO)-K1 cell line.</title>
        <authorList>
            <person name="Xu X."/>
            <person name="Nagarajan H."/>
            <person name="Lewis N.E."/>
            <person name="Pan S."/>
            <person name="Cai Z."/>
            <person name="Liu X."/>
            <person name="Chen W."/>
            <person name="Xie M."/>
            <person name="Wang W."/>
            <person name="Hammond S."/>
            <person name="Andersen M.R."/>
            <person name="Neff N."/>
            <person name="Passarelli B."/>
            <person name="Koh W."/>
            <person name="Fan H.C."/>
            <person name="Wang J."/>
            <person name="Gui Y."/>
            <person name="Lee K.H."/>
            <person name="Betenbaugh M.J."/>
            <person name="Quake S.R."/>
            <person name="Famili I."/>
            <person name="Palsson B.O."/>
            <person name="Wang J."/>
        </authorList>
    </citation>
    <scope>NUCLEOTIDE SEQUENCE [LARGE SCALE GENOMIC DNA]</scope>
    <source>
        <strain evidence="2">CHO K1 cell line</strain>
    </source>
</reference>
<proteinExistence type="predicted"/>
<dbReference type="EMBL" id="JH000759">
    <property type="protein sequence ID" value="EGW07675.1"/>
    <property type="molecule type" value="Genomic_DNA"/>
</dbReference>
<accession>G3HV05</accession>
<organism evidence="1 2">
    <name type="scientific">Cricetulus griseus</name>
    <name type="common">Chinese hamster</name>
    <name type="synonym">Cricetulus barabensis griseus</name>
    <dbReference type="NCBI Taxonomy" id="10029"/>
    <lineage>
        <taxon>Eukaryota</taxon>
        <taxon>Metazoa</taxon>
        <taxon>Chordata</taxon>
        <taxon>Craniata</taxon>
        <taxon>Vertebrata</taxon>
        <taxon>Euteleostomi</taxon>
        <taxon>Mammalia</taxon>
        <taxon>Eutheria</taxon>
        <taxon>Euarchontoglires</taxon>
        <taxon>Glires</taxon>
        <taxon>Rodentia</taxon>
        <taxon>Myomorpha</taxon>
        <taxon>Muroidea</taxon>
        <taxon>Cricetidae</taxon>
        <taxon>Cricetinae</taxon>
        <taxon>Cricetulus</taxon>
    </lineage>
</organism>
<evidence type="ECO:0000313" key="1">
    <source>
        <dbReference type="EMBL" id="EGW07675.1"/>
    </source>
</evidence>